<evidence type="ECO:0000313" key="4">
    <source>
        <dbReference type="EMBL" id="MCY8509125.1"/>
    </source>
</evidence>
<dbReference type="Pfam" id="PF07423">
    <property type="entry name" value="DUF1510"/>
    <property type="match status" value="1"/>
</dbReference>
<keyword evidence="2" id="KW-0472">Membrane</keyword>
<evidence type="ECO:0000313" key="5">
    <source>
        <dbReference type="Proteomes" id="UP001075387"/>
    </source>
</evidence>
<feature type="compositionally biased region" description="Basic and acidic residues" evidence="1">
    <location>
        <begin position="48"/>
        <end position="57"/>
    </location>
</feature>
<feature type="compositionally biased region" description="Acidic residues" evidence="1">
    <location>
        <begin position="111"/>
        <end position="122"/>
    </location>
</feature>
<dbReference type="AlphaFoldDB" id="A0AAP3FY61"/>
<keyword evidence="2" id="KW-0812">Transmembrane</keyword>
<feature type="domain" description="DUF1510" evidence="3">
    <location>
        <begin position="144"/>
        <end position="235"/>
    </location>
</feature>
<evidence type="ECO:0000259" key="3">
    <source>
        <dbReference type="Pfam" id="PF07423"/>
    </source>
</evidence>
<proteinExistence type="predicted"/>
<feature type="transmembrane region" description="Helical" evidence="2">
    <location>
        <begin position="20"/>
        <end position="41"/>
    </location>
</feature>
<accession>A0AAP3FY61</accession>
<dbReference type="InterPro" id="IPR009988">
    <property type="entry name" value="DUF1510"/>
</dbReference>
<organism evidence="4 5">
    <name type="scientific">Bacillus mojavensis</name>
    <dbReference type="NCBI Taxonomy" id="72360"/>
    <lineage>
        <taxon>Bacteria</taxon>
        <taxon>Bacillati</taxon>
        <taxon>Bacillota</taxon>
        <taxon>Bacilli</taxon>
        <taxon>Bacillales</taxon>
        <taxon>Bacillaceae</taxon>
        <taxon>Bacillus</taxon>
    </lineage>
</organism>
<sequence length="236" mass="25751">MSNNQSRYENRDKRRKANLVLNILIAIVSILIVVVAANLFINSPSSKDVSKDSETAQKQESPASGKTEKKSDEDIKDSKKDTSDKSEKDSEKSSDSDSDSKKDDSSKSDDSDSDSDSSSDSDDPLKDAKVTEGGSSSDVEKTYENPDWKAVGTEQKGEHAATYDSSSQDWAEMLKAISYATGVSTDNMTVLWLGNNGSPQDAKGKILDKTSGEKYQVTITWVDGKGWKPTKVEKLK</sequence>
<feature type="compositionally biased region" description="Basic and acidic residues" evidence="1">
    <location>
        <begin position="66"/>
        <end position="110"/>
    </location>
</feature>
<dbReference type="Proteomes" id="UP001075387">
    <property type="component" value="Unassembled WGS sequence"/>
</dbReference>
<protein>
    <submittedName>
        <fullName evidence="4">YrrS family protein</fullName>
    </submittedName>
</protein>
<evidence type="ECO:0000256" key="1">
    <source>
        <dbReference type="SAM" id="MobiDB-lite"/>
    </source>
</evidence>
<feature type="compositionally biased region" description="Basic and acidic residues" evidence="1">
    <location>
        <begin position="138"/>
        <end position="147"/>
    </location>
</feature>
<keyword evidence="2" id="KW-1133">Transmembrane helix</keyword>
<gene>
    <name evidence="4" type="ORF">MOD07_06120</name>
</gene>
<feature type="region of interest" description="Disordered" evidence="1">
    <location>
        <begin position="44"/>
        <end position="166"/>
    </location>
</feature>
<reference evidence="4" key="1">
    <citation type="submission" date="2022-02" db="EMBL/GenBank/DDBJ databases">
        <title>Crop Bioprotection Bacillus Genome Sequencing.</title>
        <authorList>
            <person name="Dunlap C."/>
        </authorList>
    </citation>
    <scope>NUCLEOTIDE SEQUENCE</scope>
    <source>
        <strain evidence="4">CK3O2B-54A</strain>
    </source>
</reference>
<comment type="caution">
    <text evidence="4">The sequence shown here is derived from an EMBL/GenBank/DDBJ whole genome shotgun (WGS) entry which is preliminary data.</text>
</comment>
<dbReference type="RefSeq" id="WP_229146681.1">
    <property type="nucleotide sequence ID" value="NZ_CP127833.1"/>
</dbReference>
<evidence type="ECO:0000256" key="2">
    <source>
        <dbReference type="SAM" id="Phobius"/>
    </source>
</evidence>
<dbReference type="EMBL" id="JALAQA010000004">
    <property type="protein sequence ID" value="MCY8509125.1"/>
    <property type="molecule type" value="Genomic_DNA"/>
</dbReference>
<name>A0AAP3FY61_BACMO</name>